<evidence type="ECO:0000313" key="1">
    <source>
        <dbReference type="EMBL" id="KAE9630505.1"/>
    </source>
</evidence>
<dbReference type="EMBL" id="WSFO01000004">
    <property type="protein sequence ID" value="KAE9630505.1"/>
    <property type="molecule type" value="Genomic_DNA"/>
</dbReference>
<name>A0A6A4RCS0_9RHOB</name>
<dbReference type="RefSeq" id="WP_158978841.1">
    <property type="nucleotide sequence ID" value="NZ_WSFO01000004.1"/>
</dbReference>
<reference evidence="1 2" key="1">
    <citation type="submission" date="2019-12" db="EMBL/GenBank/DDBJ databases">
        <authorList>
            <person name="Zhang Y.-J."/>
        </authorList>
    </citation>
    <scope>NUCLEOTIDE SEQUENCE [LARGE SCALE GENOMIC DNA]</scope>
    <source>
        <strain evidence="1 2">H18S-6</strain>
    </source>
</reference>
<dbReference type="Proteomes" id="UP000441586">
    <property type="component" value="Unassembled WGS sequence"/>
</dbReference>
<comment type="caution">
    <text evidence="1">The sequence shown here is derived from an EMBL/GenBank/DDBJ whole genome shotgun (WGS) entry which is preliminary data.</text>
</comment>
<sequence>MSDLLSGGFVPNFKTIEAGQELTFFRRKMFELEKLIASSKQIFTVQLISSWGEDGHSGDENLIVHIGKLAARLSDGYAAWEEEVHSVFFEQEAFVKTNEVLKGCGYHNFKQLELTQNLVAEVAQVISEHTDWSEDDVLKFEHVMVFDFPEDFDDRFEKAMRHAEQVLMLGEF</sequence>
<organism evidence="1 2">
    <name type="scientific">Parasedimentitalea maritima</name>
    <dbReference type="NCBI Taxonomy" id="2578117"/>
    <lineage>
        <taxon>Bacteria</taxon>
        <taxon>Pseudomonadati</taxon>
        <taxon>Pseudomonadota</taxon>
        <taxon>Alphaproteobacteria</taxon>
        <taxon>Rhodobacterales</taxon>
        <taxon>Paracoccaceae</taxon>
        <taxon>Parasedimentitalea</taxon>
    </lineage>
</organism>
<accession>A0A6A4RCS0</accession>
<proteinExistence type="predicted"/>
<protein>
    <submittedName>
        <fullName evidence="1">Uncharacterized protein</fullName>
    </submittedName>
</protein>
<dbReference type="AlphaFoldDB" id="A0A6A4RCS0"/>
<gene>
    <name evidence="1" type="ORF">GP644_08875</name>
</gene>
<evidence type="ECO:0000313" key="2">
    <source>
        <dbReference type="Proteomes" id="UP000441586"/>
    </source>
</evidence>